<evidence type="ECO:0000313" key="3">
    <source>
        <dbReference type="Proteomes" id="UP001597185"/>
    </source>
</evidence>
<dbReference type="AlphaFoldDB" id="A0ABD6C065"/>
<evidence type="ECO:0000313" key="2">
    <source>
        <dbReference type="EMBL" id="MFD1570270.1"/>
    </source>
</evidence>
<evidence type="ECO:0000256" key="1">
    <source>
        <dbReference type="SAM" id="Phobius"/>
    </source>
</evidence>
<comment type="caution">
    <text evidence="2">The sequence shown here is derived from an EMBL/GenBank/DDBJ whole genome shotgun (WGS) entry which is preliminary data.</text>
</comment>
<keyword evidence="3" id="KW-1185">Reference proteome</keyword>
<evidence type="ECO:0008006" key="4">
    <source>
        <dbReference type="Google" id="ProtNLM"/>
    </source>
</evidence>
<proteinExistence type="predicted"/>
<keyword evidence="1" id="KW-0812">Transmembrane</keyword>
<keyword evidence="1" id="KW-0472">Membrane</keyword>
<name>A0ABD6C065_9EURY</name>
<dbReference type="Proteomes" id="UP001597185">
    <property type="component" value="Unassembled WGS sequence"/>
</dbReference>
<feature type="transmembrane region" description="Helical" evidence="1">
    <location>
        <begin position="721"/>
        <end position="745"/>
    </location>
</feature>
<protein>
    <recommendedName>
        <fullName evidence="4">Carboxypeptidase regulatory-like domain-containing protein</fullName>
    </recommendedName>
</protein>
<sequence>MPSGTSCTMFLPNKRTSAVIGLALLLVIGSGAILISDGQESDYGEYPPIETATQNPPVDDVGTYRILASNDIDVNSTGNNDDIFSVTSQSVDLRTYKVDRPLLRLDERTYTVDQTTEFAQLTDGFREALYTEYQVTTDDTWISYDEAEVTDLVHIGQSRPVNESIMTGDDNLLFAEIEGRGGTIPVRNAEFIYEKEGGTFQGVTVLNPSNAEVYEGEFTDYTELNQDVVRSTFINTSNDLSIVPAAGYGNNSARYDVQGATAEGYWQDEVEVVHDHYADVARMDEGALYDDYWLVNPDQVNITTVFDYRTTTPEDYSSSEQCSYVSGDETLTGTDTKYEEWEIIESSSVMSLQNDNEYYVTENDQNILTIDNPQSGRLGLYSDVLIGLELTYGVDSTCPGNSWEKTKKVSAASAFHDPSYYTIEAADATDLTIDAYLVENAFRDEIYFDIIGDQRPEKNPLGSIELKANEECIERGALFCKERAHQDQYKIHSPWIFLSQSLYDRVEHRRDGSAQWVRTSVKHDETPNLHRDYMDAAGYRTSASNTLGVKPTMQDQAQIYEGINLGENVIDTGGDVQLYRTVGSQLSQPVSELEDIEITATDVFGNDVPIGEVHRITVEPTRIVSDLNTTTYEVTGTLEHSETDDPVPNREIIIDGESVHRTTTNSDGEFTQMVSENVSTVDVRFEGDPLREDFDTHYGESSTKVWTGKVALNIVRMPIGYLHAMISNLLVFINWIALGLFLVWWMKYRD</sequence>
<dbReference type="RefSeq" id="WP_379811924.1">
    <property type="nucleotide sequence ID" value="NZ_JBHUDB010000002.1"/>
</dbReference>
<dbReference type="EMBL" id="JBHUDB010000002">
    <property type="protein sequence ID" value="MFD1570270.1"/>
    <property type="molecule type" value="Genomic_DNA"/>
</dbReference>
<organism evidence="2 3">
    <name type="scientific">Halorubrum laminariae</name>
    <dbReference type="NCBI Taxonomy" id="1433523"/>
    <lineage>
        <taxon>Archaea</taxon>
        <taxon>Methanobacteriati</taxon>
        <taxon>Methanobacteriota</taxon>
        <taxon>Stenosarchaea group</taxon>
        <taxon>Halobacteria</taxon>
        <taxon>Halobacteriales</taxon>
        <taxon>Haloferacaceae</taxon>
        <taxon>Halorubrum</taxon>
    </lineage>
</organism>
<reference evidence="2 3" key="1">
    <citation type="journal article" date="2019" name="Int. J. Syst. Evol. Microbiol.">
        <title>The Global Catalogue of Microorganisms (GCM) 10K type strain sequencing project: providing services to taxonomists for standard genome sequencing and annotation.</title>
        <authorList>
            <consortium name="The Broad Institute Genomics Platform"/>
            <consortium name="The Broad Institute Genome Sequencing Center for Infectious Disease"/>
            <person name="Wu L."/>
            <person name="Ma J."/>
        </authorList>
    </citation>
    <scope>NUCLEOTIDE SEQUENCE [LARGE SCALE GENOMIC DNA]</scope>
    <source>
        <strain evidence="2 3">CGMCC 1.12689</strain>
    </source>
</reference>
<keyword evidence="1" id="KW-1133">Transmembrane helix</keyword>
<gene>
    <name evidence="2" type="ORF">ACFR9T_06665</name>
</gene>
<accession>A0ABD6C065</accession>